<feature type="region of interest" description="Disordered" evidence="1">
    <location>
        <begin position="238"/>
        <end position="286"/>
    </location>
</feature>
<evidence type="ECO:0000256" key="1">
    <source>
        <dbReference type="SAM" id="MobiDB-lite"/>
    </source>
</evidence>
<name>A0A183EX73_9BILA</name>
<organism evidence="2">
    <name type="scientific">Gongylonema pulchrum</name>
    <dbReference type="NCBI Taxonomy" id="637853"/>
    <lineage>
        <taxon>Eukaryota</taxon>
        <taxon>Metazoa</taxon>
        <taxon>Ecdysozoa</taxon>
        <taxon>Nematoda</taxon>
        <taxon>Chromadorea</taxon>
        <taxon>Rhabditida</taxon>
        <taxon>Spirurina</taxon>
        <taxon>Spiruromorpha</taxon>
        <taxon>Spiruroidea</taxon>
        <taxon>Gongylonematidae</taxon>
        <taxon>Gongylonema</taxon>
    </lineage>
</organism>
<dbReference type="AlphaFoldDB" id="A0A183EX73"/>
<feature type="region of interest" description="Disordered" evidence="1">
    <location>
        <begin position="50"/>
        <end position="118"/>
    </location>
</feature>
<dbReference type="WBParaSite" id="GPUH_0002559401-mRNA-1">
    <property type="protein sequence ID" value="GPUH_0002559401-mRNA-1"/>
    <property type="gene ID" value="GPUH_0002559401"/>
</dbReference>
<accession>A0A183EX73</accession>
<proteinExistence type="predicted"/>
<sequence length="304" mass="34582">LCGANHNSHQHHHENYSPLFVETTRGRNQSDSGSGHHVLAIDPEKCCAPEANGGTFKETSDISQRPRSAAGTPKRVTLSPDVEIREYQPANYSDDSDDEDSSPKYQQQSGSDRLGFRNFRDVFPSERRHARSLQRTSKISHDFQLLVQGDSNDLRETPILAKDDSSLNLDYEESCKNLEMQEKPKPPLHQCKNEPKIQQTKMEKSRKKPDFLEHKNLQHRYEERRGTALLESLREMESKKGQLGVSSELFREKSSTNNENVVSSSQSIRYPCPAAPERKNKGEPFINSMASTELEELNSDLNEK</sequence>
<protein>
    <submittedName>
        <fullName evidence="2">LCA5L protein</fullName>
    </submittedName>
</protein>
<feature type="compositionally biased region" description="Low complexity" evidence="1">
    <location>
        <begin position="255"/>
        <end position="267"/>
    </location>
</feature>
<evidence type="ECO:0000313" key="2">
    <source>
        <dbReference type="WBParaSite" id="GPUH_0002559401-mRNA-1"/>
    </source>
</evidence>
<reference evidence="2" key="1">
    <citation type="submission" date="2016-06" db="UniProtKB">
        <authorList>
            <consortium name="WormBaseParasite"/>
        </authorList>
    </citation>
    <scope>IDENTIFICATION</scope>
</reference>